<comment type="caution">
    <text evidence="1">The sequence shown here is derived from an EMBL/GenBank/DDBJ whole genome shotgun (WGS) entry which is preliminary data.</text>
</comment>
<name>A0AA40K0J8_9PEZI</name>
<evidence type="ECO:0000313" key="2">
    <source>
        <dbReference type="Proteomes" id="UP001172155"/>
    </source>
</evidence>
<protein>
    <submittedName>
        <fullName evidence="1">Uncharacterized protein</fullName>
    </submittedName>
</protein>
<organism evidence="1 2">
    <name type="scientific">Schizothecium vesticola</name>
    <dbReference type="NCBI Taxonomy" id="314040"/>
    <lineage>
        <taxon>Eukaryota</taxon>
        <taxon>Fungi</taxon>
        <taxon>Dikarya</taxon>
        <taxon>Ascomycota</taxon>
        <taxon>Pezizomycotina</taxon>
        <taxon>Sordariomycetes</taxon>
        <taxon>Sordariomycetidae</taxon>
        <taxon>Sordariales</taxon>
        <taxon>Schizotheciaceae</taxon>
        <taxon>Schizothecium</taxon>
    </lineage>
</organism>
<sequence>MLKRWKFTCTCPLCSSDVETATSDLNKSRIQGILNELKVEKGRTQDTVAVLIKELEGILKAERLESQAGGFSSILAGMYFQMLDLDKAKQYAARAVREYTHYAGYESEKVEGAKGMVAFLDGVEYFNLD</sequence>
<keyword evidence="2" id="KW-1185">Reference proteome</keyword>
<evidence type="ECO:0000313" key="1">
    <source>
        <dbReference type="EMBL" id="KAK0741510.1"/>
    </source>
</evidence>
<gene>
    <name evidence="1" type="ORF">B0T18DRAFT_420276</name>
</gene>
<accession>A0AA40K0J8</accession>
<dbReference type="Proteomes" id="UP001172155">
    <property type="component" value="Unassembled WGS sequence"/>
</dbReference>
<reference evidence="1" key="1">
    <citation type="submission" date="2023-06" db="EMBL/GenBank/DDBJ databases">
        <title>Genome-scale phylogeny and comparative genomics of the fungal order Sordariales.</title>
        <authorList>
            <consortium name="Lawrence Berkeley National Laboratory"/>
            <person name="Hensen N."/>
            <person name="Bonometti L."/>
            <person name="Westerberg I."/>
            <person name="Brannstrom I.O."/>
            <person name="Guillou S."/>
            <person name="Cros-Aarteil S."/>
            <person name="Calhoun S."/>
            <person name="Haridas S."/>
            <person name="Kuo A."/>
            <person name="Mondo S."/>
            <person name="Pangilinan J."/>
            <person name="Riley R."/>
            <person name="LaButti K."/>
            <person name="Andreopoulos B."/>
            <person name="Lipzen A."/>
            <person name="Chen C."/>
            <person name="Yanf M."/>
            <person name="Daum C."/>
            <person name="Ng V."/>
            <person name="Clum A."/>
            <person name="Steindorff A."/>
            <person name="Ohm R."/>
            <person name="Martin F."/>
            <person name="Silar P."/>
            <person name="Natvig D."/>
            <person name="Lalanne C."/>
            <person name="Gautier V."/>
            <person name="Ament-velasquez S.L."/>
            <person name="Kruys A."/>
            <person name="Hutchinson M.I."/>
            <person name="Powell A.J."/>
            <person name="Barry K."/>
            <person name="Miller A.N."/>
            <person name="Grigoriev I.V."/>
            <person name="Debuchy R."/>
            <person name="Gladieux P."/>
            <person name="Thoren M.H."/>
            <person name="Johannesson H."/>
        </authorList>
    </citation>
    <scope>NUCLEOTIDE SEQUENCE</scope>
    <source>
        <strain evidence="1">SMH3187-1</strain>
    </source>
</reference>
<dbReference type="EMBL" id="JAUKUD010000006">
    <property type="protein sequence ID" value="KAK0741510.1"/>
    <property type="molecule type" value="Genomic_DNA"/>
</dbReference>
<dbReference type="AlphaFoldDB" id="A0AA40K0J8"/>
<proteinExistence type="predicted"/>